<feature type="region of interest" description="Disordered" evidence="1">
    <location>
        <begin position="25"/>
        <end position="93"/>
    </location>
</feature>
<accession>A0ABQ9XE03</accession>
<name>A0ABQ9XE03_9EUKA</name>
<dbReference type="EMBL" id="JARBJD010000131">
    <property type="protein sequence ID" value="KAK2950692.1"/>
    <property type="molecule type" value="Genomic_DNA"/>
</dbReference>
<protein>
    <submittedName>
        <fullName evidence="2">Uncharacterized protein</fullName>
    </submittedName>
</protein>
<comment type="caution">
    <text evidence="2">The sequence shown here is derived from an EMBL/GenBank/DDBJ whole genome shotgun (WGS) entry which is preliminary data.</text>
</comment>
<evidence type="ECO:0000256" key="1">
    <source>
        <dbReference type="SAM" id="MobiDB-lite"/>
    </source>
</evidence>
<gene>
    <name evidence="2" type="ORF">BLNAU_14363</name>
</gene>
<reference evidence="2 3" key="1">
    <citation type="journal article" date="2022" name="bioRxiv">
        <title>Genomics of Preaxostyla Flagellates Illuminates Evolutionary Transitions and the Path Towards Mitochondrial Loss.</title>
        <authorList>
            <person name="Novak L.V.F."/>
            <person name="Treitli S.C."/>
            <person name="Pyrih J."/>
            <person name="Halakuc P."/>
            <person name="Pipaliya S.V."/>
            <person name="Vacek V."/>
            <person name="Brzon O."/>
            <person name="Soukal P."/>
            <person name="Eme L."/>
            <person name="Dacks J.B."/>
            <person name="Karnkowska A."/>
            <person name="Elias M."/>
            <person name="Hampl V."/>
        </authorList>
    </citation>
    <scope>NUCLEOTIDE SEQUENCE [LARGE SCALE GENOMIC DNA]</scope>
    <source>
        <strain evidence="2">NAU3</strain>
        <tissue evidence="2">Gut</tissue>
    </source>
</reference>
<dbReference type="Proteomes" id="UP001281761">
    <property type="component" value="Unassembled WGS sequence"/>
</dbReference>
<feature type="compositionally biased region" description="Polar residues" evidence="1">
    <location>
        <begin position="49"/>
        <end position="64"/>
    </location>
</feature>
<keyword evidence="3" id="KW-1185">Reference proteome</keyword>
<proteinExistence type="predicted"/>
<evidence type="ECO:0000313" key="3">
    <source>
        <dbReference type="Proteomes" id="UP001281761"/>
    </source>
</evidence>
<sequence length="353" mass="38026">MVILSSTVFELRSKVDMDEMRNAELHTPTLKPDDPTKSLVSHVIPTHPTPNGSFTSVMPSSLQPAPTPSLLGPSQVQTKPPTVKPASSPIPVTLSVKNQKSPANSRTISPHVSVCDQSGVVTQPINPTTPRPPNSGHYLKKVPKYTSPSQVQEAIKYLSVKELRKNRDETENRTLLQLTTSSSIHLFTSAQPPCSEMNSAVPVICSLLRTIACSLLRSIACSLLRSIACSLLRSIACSLLRSIVCTLLRTIACSLLRTIACSLLRSIACSLLRTIVCTLLRTIACSLLRTIACSLLRSIACSLLRTIACSLLRSIACSLLRSIACSLLRSIACSLLSSIACSLLRTITFSLLP</sequence>
<organism evidence="2 3">
    <name type="scientific">Blattamonas nauphoetae</name>
    <dbReference type="NCBI Taxonomy" id="2049346"/>
    <lineage>
        <taxon>Eukaryota</taxon>
        <taxon>Metamonada</taxon>
        <taxon>Preaxostyla</taxon>
        <taxon>Oxymonadida</taxon>
        <taxon>Blattamonas</taxon>
    </lineage>
</organism>
<evidence type="ECO:0000313" key="2">
    <source>
        <dbReference type="EMBL" id="KAK2950692.1"/>
    </source>
</evidence>